<keyword evidence="4" id="KW-1185">Reference proteome</keyword>
<sequence>MTTTPLTGLRIAIIEDDYYQASDCRHTLEQAGAEVVAVTSQVPGPALLGQWGALDVVLIDINLGQGLSFDFARTLQAKGIRFVFLTGYDAEMLPEDLAGSAYLSKPADGARIVATLAQVTRGGTGIEDADE</sequence>
<keyword evidence="1" id="KW-0597">Phosphoprotein</keyword>
<evidence type="ECO:0000256" key="1">
    <source>
        <dbReference type="PROSITE-ProRule" id="PRU00169"/>
    </source>
</evidence>
<evidence type="ECO:0000313" key="3">
    <source>
        <dbReference type="EMBL" id="ANK11965.1"/>
    </source>
</evidence>
<organism evidence="3 4">
    <name type="scientific">Erythrobacter neustonensis</name>
    <dbReference type="NCBI Taxonomy" id="1112"/>
    <lineage>
        <taxon>Bacteria</taxon>
        <taxon>Pseudomonadati</taxon>
        <taxon>Pseudomonadota</taxon>
        <taxon>Alphaproteobacteria</taxon>
        <taxon>Sphingomonadales</taxon>
        <taxon>Erythrobacteraceae</taxon>
        <taxon>Erythrobacter/Porphyrobacter group</taxon>
        <taxon>Erythrobacter</taxon>
    </lineage>
</organism>
<dbReference type="STRING" id="1112.A9D12_02355"/>
<name>A0A192D1G3_9SPHN</name>
<dbReference type="Pfam" id="PF00072">
    <property type="entry name" value="Response_reg"/>
    <property type="match status" value="1"/>
</dbReference>
<dbReference type="RefSeq" id="WP_068349424.1">
    <property type="nucleotide sequence ID" value="NZ_CP016033.1"/>
</dbReference>
<dbReference type="Gene3D" id="3.40.50.2300">
    <property type="match status" value="1"/>
</dbReference>
<dbReference type="InterPro" id="IPR011006">
    <property type="entry name" value="CheY-like_superfamily"/>
</dbReference>
<feature type="domain" description="Response regulatory" evidence="2">
    <location>
        <begin position="10"/>
        <end position="120"/>
    </location>
</feature>
<evidence type="ECO:0000259" key="2">
    <source>
        <dbReference type="PROSITE" id="PS50110"/>
    </source>
</evidence>
<dbReference type="SUPFAM" id="SSF52172">
    <property type="entry name" value="CheY-like"/>
    <property type="match status" value="1"/>
</dbReference>
<dbReference type="AlphaFoldDB" id="A0A192D1G3"/>
<dbReference type="EMBL" id="CP016033">
    <property type="protein sequence ID" value="ANK11965.1"/>
    <property type="molecule type" value="Genomic_DNA"/>
</dbReference>
<accession>A0A192D1G3</accession>
<dbReference type="GO" id="GO:0000160">
    <property type="term" value="P:phosphorelay signal transduction system"/>
    <property type="evidence" value="ECO:0007669"/>
    <property type="project" value="InterPro"/>
</dbReference>
<dbReference type="Proteomes" id="UP000078263">
    <property type="component" value="Chromosome"/>
</dbReference>
<gene>
    <name evidence="3" type="ORF">A9D12_02355</name>
</gene>
<dbReference type="SMART" id="SM00448">
    <property type="entry name" value="REC"/>
    <property type="match status" value="1"/>
</dbReference>
<reference evidence="3 4" key="1">
    <citation type="submission" date="2016-05" db="EMBL/GenBank/DDBJ databases">
        <title>Compelete Genome Sequence of Bacteriochlorophyll-Synthesizing Bacterium Porphyrobacter neustonensis DSM 9434.</title>
        <authorList>
            <person name="Shi X.-L."/>
            <person name="Wu Y.-H."/>
            <person name="Cheng H."/>
            <person name="Xu L."/>
            <person name="Zhang X.-Q."/>
            <person name="Wang C.-S."/>
            <person name="Xu X.-W."/>
        </authorList>
    </citation>
    <scope>NUCLEOTIDE SEQUENCE [LARGE SCALE GENOMIC DNA]</scope>
    <source>
        <strain evidence="3 4">DSM 9434</strain>
    </source>
</reference>
<evidence type="ECO:0000313" key="4">
    <source>
        <dbReference type="Proteomes" id="UP000078263"/>
    </source>
</evidence>
<dbReference type="InterPro" id="IPR001789">
    <property type="entry name" value="Sig_transdc_resp-reg_receiver"/>
</dbReference>
<dbReference type="PROSITE" id="PS50110">
    <property type="entry name" value="RESPONSE_REGULATORY"/>
    <property type="match status" value="1"/>
</dbReference>
<proteinExistence type="predicted"/>
<protein>
    <recommendedName>
        <fullName evidence="2">Response regulatory domain-containing protein</fullName>
    </recommendedName>
</protein>
<feature type="modified residue" description="4-aspartylphosphate" evidence="1">
    <location>
        <position position="60"/>
    </location>
</feature>
<dbReference type="KEGG" id="pns:A9D12_02355"/>